<dbReference type="InterPro" id="IPR036641">
    <property type="entry name" value="HPT_dom_sf"/>
</dbReference>
<protein>
    <submittedName>
        <fullName evidence="3">Hpt domain-containing protein</fullName>
    </submittedName>
</protein>
<dbReference type="InterPro" id="IPR008207">
    <property type="entry name" value="Sig_transdc_His_kin_Hpt_dom"/>
</dbReference>
<dbReference type="Proteomes" id="UP001169006">
    <property type="component" value="Unassembled WGS sequence"/>
</dbReference>
<reference evidence="3" key="1">
    <citation type="journal article" date="2015" name="Int. J. Syst. Evol. Microbiol.">
        <title>Rhizobium oryzicola sp. nov., potential plant-growth-promoting endophytic bacteria isolated from rice roots.</title>
        <authorList>
            <person name="Zhang X.X."/>
            <person name="Gao J.S."/>
            <person name="Cao Y.H."/>
            <person name="Sheirdil R.A."/>
            <person name="Wang X.C."/>
            <person name="Zhang L."/>
        </authorList>
    </citation>
    <scope>NUCLEOTIDE SEQUENCE</scope>
    <source>
        <strain evidence="3">05753</strain>
    </source>
</reference>
<accession>A0ABT8T1F8</accession>
<comment type="caution">
    <text evidence="3">The sequence shown here is derived from an EMBL/GenBank/DDBJ whole genome shotgun (WGS) entry which is preliminary data.</text>
</comment>
<dbReference type="Pfam" id="PF01627">
    <property type="entry name" value="Hpt"/>
    <property type="match status" value="1"/>
</dbReference>
<evidence type="ECO:0000313" key="3">
    <source>
        <dbReference type="EMBL" id="MDO1584552.1"/>
    </source>
</evidence>
<feature type="domain" description="HPt" evidence="2">
    <location>
        <begin position="43"/>
        <end position="101"/>
    </location>
</feature>
<keyword evidence="1" id="KW-0902">Two-component regulatory system</keyword>
<gene>
    <name evidence="3" type="ORF">Q2T52_20895</name>
</gene>
<dbReference type="Gene3D" id="1.20.120.160">
    <property type="entry name" value="HPT domain"/>
    <property type="match status" value="1"/>
</dbReference>
<proteinExistence type="predicted"/>
<organism evidence="3 4">
    <name type="scientific">Rhizobium oryzicola</name>
    <dbReference type="NCBI Taxonomy" id="1232668"/>
    <lineage>
        <taxon>Bacteria</taxon>
        <taxon>Pseudomonadati</taxon>
        <taxon>Pseudomonadota</taxon>
        <taxon>Alphaproteobacteria</taxon>
        <taxon>Hyphomicrobiales</taxon>
        <taxon>Rhizobiaceae</taxon>
        <taxon>Rhizobium/Agrobacterium group</taxon>
        <taxon>Rhizobium</taxon>
    </lineage>
</organism>
<keyword evidence="4" id="KW-1185">Reference proteome</keyword>
<sequence length="122" mass="12682">MAAVSIAFEAPDNARGATPSNSRPIDLVHLAVQTMGDKNLEIEVLHLFARQARAALQEIGQGSPDAISAAAHRLRSAANAVGAFRVASYCEAVEASSKDAALLAALGASVVEAENFILKLSR</sequence>
<reference evidence="3" key="2">
    <citation type="submission" date="2023-07" db="EMBL/GenBank/DDBJ databases">
        <authorList>
            <person name="Sun H."/>
        </authorList>
    </citation>
    <scope>NUCLEOTIDE SEQUENCE</scope>
    <source>
        <strain evidence="3">05753</strain>
    </source>
</reference>
<dbReference type="SUPFAM" id="SSF47226">
    <property type="entry name" value="Histidine-containing phosphotransfer domain, HPT domain"/>
    <property type="match status" value="1"/>
</dbReference>
<dbReference type="RefSeq" id="WP_302078798.1">
    <property type="nucleotide sequence ID" value="NZ_JAUKWQ010000009.1"/>
</dbReference>
<dbReference type="EMBL" id="JAUKWQ010000009">
    <property type="protein sequence ID" value="MDO1584552.1"/>
    <property type="molecule type" value="Genomic_DNA"/>
</dbReference>
<evidence type="ECO:0000256" key="1">
    <source>
        <dbReference type="ARBA" id="ARBA00023012"/>
    </source>
</evidence>
<evidence type="ECO:0000313" key="4">
    <source>
        <dbReference type="Proteomes" id="UP001169006"/>
    </source>
</evidence>
<name>A0ABT8T1F8_9HYPH</name>
<evidence type="ECO:0000259" key="2">
    <source>
        <dbReference type="Pfam" id="PF01627"/>
    </source>
</evidence>